<feature type="domain" description="ComEC/Rec2-related protein" evidence="6">
    <location>
        <begin position="222"/>
        <end position="510"/>
    </location>
</feature>
<accession>T0D3G9</accession>
<sequence>MKHDARLVNMGAWLAVGALVISAHSFISRSHLQMLFEVAMGWSISAAALAVVIRRRFARVVLVYLCLLGVALAMGWLDSVDVAPRPTVAIGLPTVIRGTVTSAAVYASETIYQINVRHEGAGTGQRRCDYTVSWRPTSHAVQPLFVGEGVVLSGMFVEDDGQTAENTARAVDLLSPLYKFRGQLLSVQPARGALADLQWLSGALDRTVPSADGVFANVALSMVVGRAAAVPSDTQTLFLDAGVMHLLAASGANVVLVLRVSGLVWKGVVRVLRVQVKMLPILYQLAVVWGFVWLCGGAIPIVRAGVFASYTVLARACGRPVHPFTALSVSTLLFALWSPEEISTVSGILSTMAAFAIFQATQLLPRNSPHRRANGFWPHWLISLLHRALSHGWSLMLVSLLIDAYMIPLIWWLFGQLTPYGAAATVVVEPLLVLLLPLTLLWCGIVLLDQCLPLSRAFADVGHGVGMTDVGLVHFLCFALQKFVALPHSFDVMPQLPTWWMLAYYGLLLLCQRPTGIARALVRLIARMNAHQIV</sequence>
<dbReference type="OrthoDB" id="9761531at2"/>
<dbReference type="GO" id="GO:0005886">
    <property type="term" value="C:plasma membrane"/>
    <property type="evidence" value="ECO:0007669"/>
    <property type="project" value="UniProtKB-SubCell"/>
</dbReference>
<keyword evidence="4" id="KW-1133">Transmembrane helix</keyword>
<proteinExistence type="predicted"/>
<evidence type="ECO:0000256" key="2">
    <source>
        <dbReference type="ARBA" id="ARBA00022475"/>
    </source>
</evidence>
<keyword evidence="3" id="KW-0812">Transmembrane</keyword>
<dbReference type="InterPro" id="IPR052159">
    <property type="entry name" value="Competence_DNA_uptake"/>
</dbReference>
<dbReference type="Proteomes" id="UP000829401">
    <property type="component" value="Chromosome"/>
</dbReference>
<gene>
    <name evidence="7" type="ORF">K1I37_14680</name>
</gene>
<dbReference type="RefSeq" id="WP_021297273.1">
    <property type="nucleotide sequence ID" value="NZ_AURB01000149.1"/>
</dbReference>
<dbReference type="KEGG" id="aaco:K1I37_14680"/>
<dbReference type="PANTHER" id="PTHR30619:SF1">
    <property type="entry name" value="RECOMBINATION PROTEIN 2"/>
    <property type="match status" value="1"/>
</dbReference>
<keyword evidence="8" id="KW-1185">Reference proteome</keyword>
<name>T0D3G9_ALIAG</name>
<evidence type="ECO:0000313" key="7">
    <source>
        <dbReference type="EMBL" id="UNO47920.1"/>
    </source>
</evidence>
<evidence type="ECO:0000256" key="3">
    <source>
        <dbReference type="ARBA" id="ARBA00022692"/>
    </source>
</evidence>
<evidence type="ECO:0000256" key="4">
    <source>
        <dbReference type="ARBA" id="ARBA00022989"/>
    </source>
</evidence>
<dbReference type="eggNOG" id="COG0658">
    <property type="taxonomic scope" value="Bacteria"/>
</dbReference>
<dbReference type="InterPro" id="IPR004477">
    <property type="entry name" value="ComEC_N"/>
</dbReference>
<evidence type="ECO:0000256" key="5">
    <source>
        <dbReference type="ARBA" id="ARBA00023136"/>
    </source>
</evidence>
<comment type="subcellular location">
    <subcellularLocation>
        <location evidence="1">Cell membrane</location>
        <topology evidence="1">Multi-pass membrane protein</topology>
    </subcellularLocation>
</comment>
<dbReference type="STRING" id="1356854.N007_11110"/>
<organism evidence="7 8">
    <name type="scientific">Alicyclobacillus acidoterrestris (strain ATCC 49025 / DSM 3922 / CIP 106132 / NCIMB 13137 / GD3B)</name>
    <dbReference type="NCBI Taxonomy" id="1356854"/>
    <lineage>
        <taxon>Bacteria</taxon>
        <taxon>Bacillati</taxon>
        <taxon>Bacillota</taxon>
        <taxon>Bacilli</taxon>
        <taxon>Bacillales</taxon>
        <taxon>Alicyclobacillaceae</taxon>
        <taxon>Alicyclobacillus</taxon>
    </lineage>
</organism>
<dbReference type="NCBIfam" id="TIGR00360">
    <property type="entry name" value="ComEC_N-term"/>
    <property type="match status" value="1"/>
</dbReference>
<evidence type="ECO:0000256" key="1">
    <source>
        <dbReference type="ARBA" id="ARBA00004651"/>
    </source>
</evidence>
<keyword evidence="2" id="KW-1003">Cell membrane</keyword>
<protein>
    <submittedName>
        <fullName evidence="7">ComEC/Rec2 family competence protein</fullName>
    </submittedName>
</protein>
<evidence type="ECO:0000313" key="8">
    <source>
        <dbReference type="Proteomes" id="UP000829401"/>
    </source>
</evidence>
<evidence type="ECO:0000259" key="6">
    <source>
        <dbReference type="Pfam" id="PF03772"/>
    </source>
</evidence>
<dbReference type="AlphaFoldDB" id="T0D3G9"/>
<dbReference type="PANTHER" id="PTHR30619">
    <property type="entry name" value="DNA INTERNALIZATION/COMPETENCE PROTEIN COMEC/REC2"/>
    <property type="match status" value="1"/>
</dbReference>
<accession>A0A9E7CRH5</accession>
<dbReference type="Pfam" id="PF03772">
    <property type="entry name" value="Competence"/>
    <property type="match status" value="1"/>
</dbReference>
<keyword evidence="5" id="KW-0472">Membrane</keyword>
<reference evidence="8" key="1">
    <citation type="journal article" date="2022" name="G3 (Bethesda)">
        <title>Unveiling the complete genome sequence of Alicyclobacillus acidoterrestris DSM 3922T, a taint-producing strain.</title>
        <authorList>
            <person name="Leonardo I.C."/>
            <person name="Barreto Crespo M.T."/>
            <person name="Gaspar F.B."/>
        </authorList>
    </citation>
    <scope>NUCLEOTIDE SEQUENCE [LARGE SCALE GENOMIC DNA]</scope>
    <source>
        <strain evidence="8">DSM 3922</strain>
    </source>
</reference>
<dbReference type="EMBL" id="CP080467">
    <property type="protein sequence ID" value="UNO47920.1"/>
    <property type="molecule type" value="Genomic_DNA"/>
</dbReference>